<evidence type="ECO:0000313" key="6">
    <source>
        <dbReference type="EMBL" id="WCO00586.1"/>
    </source>
</evidence>
<dbReference type="PROSITE" id="PS50825">
    <property type="entry name" value="HYR"/>
    <property type="match status" value="2"/>
</dbReference>
<reference evidence="6 7" key="1">
    <citation type="submission" date="2023-01" db="EMBL/GenBank/DDBJ databases">
        <title>Psychroserpens ponticola sp. nov., isolated from seawater.</title>
        <authorList>
            <person name="Kristyanto S."/>
            <person name="Jung J."/>
            <person name="Kim J.M."/>
            <person name="Jeon C.O."/>
        </authorList>
    </citation>
    <scope>NUCLEOTIDE SEQUENCE [LARGE SCALE GENOMIC DNA]</scope>
    <source>
        <strain evidence="6 7">MSW6</strain>
    </source>
</reference>
<sequence length="3275" mass="346880">MKKSYFLLIQCLIALTFSISLTAQNEFITTWKTDNPGTSNATSITIPTVGGGYNYDVDWNDDGIFDQFGITGGITHDFGTAGIKTIRIRGAFPTIHFNFGGDREKILEVNQWGTIAWNTMYESFSGCINLQFNTYLPFDAPDLSNVTSMRDMLRNTTNFNSPIGHWDVSNVTNMSNMLGFASAFNQDISSWDVSNVTNMSRMFNAATSFNQDISGWTTSSLTFMSGMFFTASSFNQDLSNWDVSNVTGMRSTFRNATSFDQDLSNWDVSNVTDMLTMFENVTLSTPSYDNMLIAWNNLTLQNNVNFDGGNSKYCSVAATNARANMIASDGWSIIDGGVSPPIAICISAPFTINLDASGNAILLESDIDDGSNTCGSGTLGLSLSQTAFTCADIGSHIVTLTIDNGNGNTDTCTATVNVVDNIAPTPDAVTLTDVTTECEVTTLTPPTATDNCSGTITVTNNATLPITAQGTTTIIWTYDDGNGNTVTQNQNVVIDDITNPIPDVATLANVTAECEVTTLTPPTATDNCSGTITITNNATLPITTQGTTTVTWTYDDGNGNTITQNQNVVIDDIMNPIPDFATLANVNAECEVTALTPPTATDNCGTVTVTNNAMLPITTQGITTITWTYDDGNGNTVTQNQNIVIDDVTNPIPDVATLADVTAECEVTTLTPPTATDNCGTVTVTNNAMLPITTQGTTTITWTYDDGNGNTVTQNQNVVIDDITNPIPDVATLADITSECEVTTLTPPTATDNCGGTVTVTNNATLPITTQGTTIITWTYDDGHGNTVTQNQNIVINDITNPIPDVATLADVIAECEVTALTPPTATDNCGTVTVTNNAMLPITTQGTTTIIWTYDDGNGNTATQNQDVVIDDVTNPIPDVATLTDVTVECEVTSLTPPAAADNCGTVIVTNNATLPITAQGTTTITWTYDDGNGNTVTQNQNIVIDDITNPIPDLATLADVTAECEVTSLIPPTATNNCGGIVTVTNNATLPITTQGTTTITWTYDDGHGNTVTQDQDIIINDVTAPTFNSCPSNTSVNNDLGNCNAIVNYTIPTATDTCGTTTVTQTDTTGLTTGDFFPIGTTTLEYTANDGHGNTSICSFTITVIDNEIPTIVCPTDITINADINCEVTSVTLGTPVTNDNCGIATVTNNLAAQLPLPVGNHSVIWTVTDNAGLTNTCTQLVTVIDNNPPVISCPTPNAFYNTDAGECDATLSFTATATDNCNASPIINYEISSSTISFPYDFPIGTTTVDVIADDGNGLTSTCSFDVIVEDHEAPIADCQPITITLDASGNASIAEDAINDLSTDACGSLNFDTDTTDFNCSNIGVNNVTLTVTDGNGNSSSCSTTVTVLDNVQSATASITSNPASPICQGESVTFTASGVNLGTNPQYEWFVGSTSVGNNNTIYTTTGLSNGDDVYVEITSGPCNTVTTSNTIIMTVNPLLPVSFTLNASANPACLGDNLTFFITGLTNGGSTPIYQWFEGGIPVGANTNSYASTSVTDGEVISVEVTSSLLCANPLTASESITMTVNPDVTFNLLTGNDIQTVCNGTAMTDINYTIGNATNASITGIPAGITGNYNSGTFTISGTPTQIGVFNYTIAPIGCGNATATGTISVGPDATISLISASENESLCNDNTAMSPIQFQLNTGATGVTLTSAPALPAGLTGSYNSGSGIYTISGSTNQSGIYNYTATTTGCGPGDSISGIIKVYDGVPNQPTGISGPSSLFCPVAQLNYSVPLDPNVETYTWSTTTGLSIDSGQGTNEVVISLNGGFALFETISVTATNDCGTSSSNSETIFLNFSLNDIDAGNDIYVCAGTTSVTMDGDAGGLNYDEWTWDDNGAGGSFSTEYIGEICEYICTDYFWIWCIDGYDDCNDVYDYSETSTYTIPASAQPGDVITISLLADSFGWCAPLESTMQIHILEVPEAEITSSEVTICEGDSTNITFSGTPNAQIRYNDGSGNLPWLTLDNNGFATITVNPTSTTTYTLNRVRYQASTYPGNNNCGTSLNETVTVNVNIPPTVAAPSDITICEGDTVNLSSSSFGGTNAVAIWSTSGSGVFAGNIYTPSAGDIFNGTVTLTYTNTPSDGLCSGVSDSMVVTINELPTVYAGINQIICSDSSIVLNGSIGGNANSSTWSAPSGSFLNINNLNTTYTPSISSGTVTLTLTANNPAGCGPVIDTVDIIVNQAASVNAGLNQTICSNETVDLSSASYGGSANSASWSTNGTGTFAGNIYTPSITDITNGTVTLTYTTNNPSGVCNYASDDMVVTINEAATVNAGTDITHCSSLNTVNLNATSNTSGLWSGGTGSFNNNALLNAIYTFGPGETSGTVTLTYTTNDPDGAGPCNSASDSVIIDVIPFENASASNTTTITDCNDTTIQLLGNSTGQWSAVSIPSGSPFSFSNVNDPNATFTGESGINYAITWTLNNAAPCTDDTSTFNVAFPVCGDFIDFDGINDSVDFENNNNVSGSFSIEIWMKPNTINGNIQTILSKRNANNFATGYDLRLVNNTISFHSNGYNISANGITSNRWYHVAVTYNGTAYTLYVDGVQRNSSSGPNPTTNTNHMLLGAMSRTNNTPTNYFNGWMDELRIWNSTLSTEQIREMMNQEIENNTTVRGSILGLDVTGLNWSNLDAYYQMNQGTTDISAGYLVGNVGVSGRLSNINSLQEESAPLPYISTNNGNWDNANTWLNGNVQMIPNTNNVDWNIVRTNHDVDSGNRSTTLFGLLVDSNRYRVTNDQPLIITEYLKIDGTLDLVGESQLLQNSNSIVDYTGTGNLERDQLGTSNIFAYNYWGSPVSANGNTYSIGNVLYDATNINNPQPVQWTSNSNAVGTTSPVTMSRRWLHLYENYPEASYADWNAISETTSIPVGLGFTMKGSGNSTTFQNYTFVGQPNNGTMTSPVTPGYQALVGNPYPSSIDSHSFIADNSAVLLDGTIYFWEQSSTSDSHYLSEYQGGYAYLNLTGGTAAVSPPEINGVGNANKIPRRFVPVGQGFFVTGNATGGLIQFNNNQRAFVKESSGNSVFMRTTNPNNENSSNSETEDLNKFIRIDFVSPENAIRHLLLGFMNHNLATDAVDYGYDALNNDNFPSDMSFNIDGENYIIQGVGNFDNSKSYPLNINITNGGTIEIQLASLENFEEDVNVFIYDSQEGTYTQFNDLSFQITLEAGSYNDRFFLVFQEDSTLSTIDTELKDIMVNYLQTNNEIYIQTPNSIQVKQVYLINIAGQVVASWNAANLPLSDKIKIPVKNISTGNYVIKVETNYTTYNKKVIIND</sequence>
<evidence type="ECO:0000256" key="3">
    <source>
        <dbReference type="ARBA" id="ARBA00023157"/>
    </source>
</evidence>
<feature type="domain" description="HYR" evidence="5">
    <location>
        <begin position="1023"/>
        <end position="1109"/>
    </location>
</feature>
<dbReference type="Pfam" id="PF13385">
    <property type="entry name" value="Laminin_G_3"/>
    <property type="match status" value="1"/>
</dbReference>
<dbReference type="SUPFAM" id="SSF49899">
    <property type="entry name" value="Concanavalin A-like lectins/glucanases"/>
    <property type="match status" value="1"/>
</dbReference>
<feature type="domain" description="HYR" evidence="5">
    <location>
        <begin position="1188"/>
        <end position="1275"/>
    </location>
</feature>
<gene>
    <name evidence="6" type="ORF">MUN68_010965</name>
</gene>
<name>A0ABY7RWG4_9FLAO</name>
<protein>
    <submittedName>
        <fullName evidence="6">BspA family leucine-rich repeat surface protein</fullName>
    </submittedName>
</protein>
<dbReference type="Pfam" id="PF02494">
    <property type="entry name" value="HYR"/>
    <property type="match status" value="3"/>
</dbReference>
<dbReference type="InterPro" id="IPR003410">
    <property type="entry name" value="HYR_dom"/>
</dbReference>
<evidence type="ECO:0000256" key="4">
    <source>
        <dbReference type="SAM" id="SignalP"/>
    </source>
</evidence>
<dbReference type="InterPro" id="IPR011889">
    <property type="entry name" value="Liste_lipo_26"/>
</dbReference>
<dbReference type="InterPro" id="IPR006558">
    <property type="entry name" value="LamG-like"/>
</dbReference>
<dbReference type="Gene3D" id="2.60.120.200">
    <property type="match status" value="1"/>
</dbReference>
<dbReference type="EMBL" id="CP116221">
    <property type="protein sequence ID" value="WCO00586.1"/>
    <property type="molecule type" value="Genomic_DNA"/>
</dbReference>
<evidence type="ECO:0000256" key="1">
    <source>
        <dbReference type="ARBA" id="ARBA00022729"/>
    </source>
</evidence>
<dbReference type="PANTHER" id="PTHR24273:SF32">
    <property type="entry name" value="HYALIN"/>
    <property type="match status" value="1"/>
</dbReference>
<evidence type="ECO:0000259" key="5">
    <source>
        <dbReference type="PROSITE" id="PS50825"/>
    </source>
</evidence>
<dbReference type="InterPro" id="IPR013783">
    <property type="entry name" value="Ig-like_fold"/>
</dbReference>
<dbReference type="InterPro" id="IPR045829">
    <property type="entry name" value="PKD_6"/>
</dbReference>
<dbReference type="Pfam" id="PF19408">
    <property type="entry name" value="PKD_6"/>
    <property type="match status" value="1"/>
</dbReference>
<accession>A0ABY7RWG4</accession>
<evidence type="ECO:0000256" key="2">
    <source>
        <dbReference type="ARBA" id="ARBA00022737"/>
    </source>
</evidence>
<dbReference type="RefSeq" id="WP_249996251.1">
    <property type="nucleotide sequence ID" value="NZ_CP116221.1"/>
</dbReference>
<dbReference type="Pfam" id="PF03382">
    <property type="entry name" value="DUF285"/>
    <property type="match status" value="1"/>
</dbReference>
<feature type="chain" id="PRO_5045190151" evidence="4">
    <location>
        <begin position="24"/>
        <end position="3275"/>
    </location>
</feature>
<keyword evidence="2" id="KW-0677">Repeat</keyword>
<keyword evidence="1 4" id="KW-0732">Signal</keyword>
<proteinExistence type="predicted"/>
<dbReference type="Proteomes" id="UP001202717">
    <property type="component" value="Chromosome"/>
</dbReference>
<dbReference type="InterPro" id="IPR013320">
    <property type="entry name" value="ConA-like_dom_sf"/>
</dbReference>
<dbReference type="Gene3D" id="2.60.40.10">
    <property type="entry name" value="Immunoglobulins"/>
    <property type="match status" value="1"/>
</dbReference>
<dbReference type="PANTHER" id="PTHR24273">
    <property type="entry name" value="FI04643P-RELATED"/>
    <property type="match status" value="1"/>
</dbReference>
<dbReference type="NCBIfam" id="TIGR02167">
    <property type="entry name" value="Liste_lipo_26"/>
    <property type="match status" value="3"/>
</dbReference>
<keyword evidence="7" id="KW-1185">Reference proteome</keyword>
<keyword evidence="3" id="KW-1015">Disulfide bond</keyword>
<evidence type="ECO:0000313" key="7">
    <source>
        <dbReference type="Proteomes" id="UP001202717"/>
    </source>
</evidence>
<organism evidence="6 7">
    <name type="scientific">Psychroserpens ponticola</name>
    <dbReference type="NCBI Taxonomy" id="2932268"/>
    <lineage>
        <taxon>Bacteria</taxon>
        <taxon>Pseudomonadati</taxon>
        <taxon>Bacteroidota</taxon>
        <taxon>Flavobacteriia</taxon>
        <taxon>Flavobacteriales</taxon>
        <taxon>Flavobacteriaceae</taxon>
        <taxon>Psychroserpens</taxon>
    </lineage>
</organism>
<dbReference type="SMART" id="SM00560">
    <property type="entry name" value="LamGL"/>
    <property type="match status" value="1"/>
</dbReference>
<feature type="signal peptide" evidence="4">
    <location>
        <begin position="1"/>
        <end position="23"/>
    </location>
</feature>
<dbReference type="InterPro" id="IPR005046">
    <property type="entry name" value="DUF285"/>
</dbReference>